<evidence type="ECO:0000256" key="6">
    <source>
        <dbReference type="PIRSR" id="PIRSR001221-2"/>
    </source>
</evidence>
<name>A0A4Q9N8C5_9APHY</name>
<feature type="active site" description="Charge relay system" evidence="5">
    <location>
        <position position="211"/>
    </location>
</feature>
<evidence type="ECO:0000256" key="4">
    <source>
        <dbReference type="ARBA" id="ARBA00022801"/>
    </source>
</evidence>
<feature type="active site" description="Charge relay system" evidence="5">
    <location>
        <position position="136"/>
    </location>
</feature>
<protein>
    <recommendedName>
        <fullName evidence="3">amidase</fullName>
        <ecNumber evidence="3">3.5.1.4</ecNumber>
    </recommendedName>
</protein>
<dbReference type="SUPFAM" id="SSF75304">
    <property type="entry name" value="Amidase signature (AS) enzymes"/>
    <property type="match status" value="1"/>
</dbReference>
<evidence type="ECO:0000256" key="2">
    <source>
        <dbReference type="ARBA" id="ARBA00009199"/>
    </source>
</evidence>
<dbReference type="InterPro" id="IPR023631">
    <property type="entry name" value="Amidase_dom"/>
</dbReference>
<dbReference type="PIRSF" id="PIRSF001221">
    <property type="entry name" value="Amidase_fungi"/>
    <property type="match status" value="1"/>
</dbReference>
<proteinExistence type="inferred from homology"/>
<dbReference type="Proteomes" id="UP000292957">
    <property type="component" value="Unassembled WGS sequence"/>
</dbReference>
<evidence type="ECO:0000256" key="3">
    <source>
        <dbReference type="ARBA" id="ARBA00012922"/>
    </source>
</evidence>
<dbReference type="InterPro" id="IPR036928">
    <property type="entry name" value="AS_sf"/>
</dbReference>
<sequence length="569" mass="62002">MSSNTSWQDLAKAKKLRQQEAIPPAWKLASPPEYGALDVRTFPESPQCGLLTSREIEITNTTDVDALLSNLATAKWSSEEVTRAFYKRAIIAHQLVNCLTEIFVDRAIERAKELDKYLKETGKPYGPLHGLPISLKDQVRIKGLEATIGHTSWVGKYSEDDAVLTKVLYSCGAVPFVMTNVPQTLMWPETYNLIFGRTLNPANRTLTSGGSSGGEGALIAMKGSPLGVGSDIGGSIRYPSTFNGLYGFRPSSCRIPYSGAVNTLEGLDTAPSVLGPLSNSLSGVKAFLKAVIQSEPWVLDPLAIRKKWDEDAYRLADHGNGKQLCFGIMADDGNVIPHPPIQRALKVVEAALVAAGHKVVPWTPHKHQELYDNVAKIWMAAAAEDINAVLSPTGEPRLTTMAPEGSAGVADVGVTYAHTLSAYELWQIQKARTGLREEYLAVWRDSVKYTGTGRPVDAIIAPVAPHAACPHGKTPISTYTAVWNSLNYACCAFPVTSVDPVQDRAQPRSEFLGEKDRRNWELYSPETFKNAPVGLQVVGQMLEEEAVLAMTEIVDKALRAYKTVTKAKL</sequence>
<feature type="domain" description="Amidase" evidence="7">
    <location>
        <begin position="80"/>
        <end position="548"/>
    </location>
</feature>
<dbReference type="OrthoDB" id="6428749at2759"/>
<comment type="catalytic activity">
    <reaction evidence="1">
        <text>a monocarboxylic acid amide + H2O = a monocarboxylate + NH4(+)</text>
        <dbReference type="Rhea" id="RHEA:12020"/>
        <dbReference type="ChEBI" id="CHEBI:15377"/>
        <dbReference type="ChEBI" id="CHEBI:28938"/>
        <dbReference type="ChEBI" id="CHEBI:35757"/>
        <dbReference type="ChEBI" id="CHEBI:83628"/>
        <dbReference type="EC" id="3.5.1.4"/>
    </reaction>
</comment>
<dbReference type="EC" id="3.5.1.4" evidence="3"/>
<dbReference type="Gene3D" id="3.90.1300.10">
    <property type="entry name" value="Amidase signature (AS) domain"/>
    <property type="match status" value="1"/>
</dbReference>
<dbReference type="EMBL" id="ML143387">
    <property type="protein sequence ID" value="TBU35216.1"/>
    <property type="molecule type" value="Genomic_DNA"/>
</dbReference>
<reference evidence="8" key="1">
    <citation type="submission" date="2019-01" db="EMBL/GenBank/DDBJ databases">
        <title>Draft genome sequences of three monokaryotic isolates of the white-rot basidiomycete fungus Dichomitus squalens.</title>
        <authorList>
            <consortium name="DOE Joint Genome Institute"/>
            <person name="Lopez S.C."/>
            <person name="Andreopoulos B."/>
            <person name="Pangilinan J."/>
            <person name="Lipzen A."/>
            <person name="Riley R."/>
            <person name="Ahrendt S."/>
            <person name="Ng V."/>
            <person name="Barry K."/>
            <person name="Daum C."/>
            <person name="Grigoriev I.V."/>
            <person name="Hilden K.S."/>
            <person name="Makela M.R."/>
            <person name="de Vries R.P."/>
        </authorList>
    </citation>
    <scope>NUCLEOTIDE SEQUENCE [LARGE SCALE GENOMIC DNA]</scope>
    <source>
        <strain evidence="8">OM18370.1</strain>
    </source>
</reference>
<evidence type="ECO:0000259" key="7">
    <source>
        <dbReference type="Pfam" id="PF01425"/>
    </source>
</evidence>
<feature type="binding site" evidence="6">
    <location>
        <position position="211"/>
    </location>
    <ligand>
        <name>substrate</name>
    </ligand>
</feature>
<dbReference type="PANTHER" id="PTHR46072:SF2">
    <property type="entry name" value="AMIDASE (EUROFUNG)"/>
    <property type="match status" value="1"/>
</dbReference>
<gene>
    <name evidence="8" type="ORF">BD311DRAFT_649211</name>
</gene>
<dbReference type="PROSITE" id="PS00571">
    <property type="entry name" value="AMIDASES"/>
    <property type="match status" value="1"/>
</dbReference>
<evidence type="ECO:0000256" key="5">
    <source>
        <dbReference type="PIRSR" id="PIRSR001221-1"/>
    </source>
</evidence>
<feature type="binding site" evidence="6">
    <location>
        <position position="185"/>
    </location>
    <ligand>
        <name>substrate</name>
    </ligand>
</feature>
<dbReference type="AlphaFoldDB" id="A0A4Q9N8C5"/>
<feature type="binding site" evidence="6">
    <location>
        <begin position="232"/>
        <end position="235"/>
    </location>
    <ligand>
        <name>substrate</name>
    </ligand>
</feature>
<evidence type="ECO:0000313" key="8">
    <source>
        <dbReference type="EMBL" id="TBU35216.1"/>
    </source>
</evidence>
<feature type="active site" description="Acyl-ester intermediate" evidence="5">
    <location>
        <position position="235"/>
    </location>
</feature>
<dbReference type="InterPro" id="IPR020556">
    <property type="entry name" value="Amidase_CS"/>
</dbReference>
<dbReference type="Pfam" id="PF01425">
    <property type="entry name" value="Amidase"/>
    <property type="match status" value="1"/>
</dbReference>
<accession>A0A4Q9N8C5</accession>
<dbReference type="GO" id="GO:0004040">
    <property type="term" value="F:amidase activity"/>
    <property type="evidence" value="ECO:0007669"/>
    <property type="project" value="UniProtKB-EC"/>
</dbReference>
<keyword evidence="4" id="KW-0378">Hydrolase</keyword>
<organism evidence="8">
    <name type="scientific">Dichomitus squalens</name>
    <dbReference type="NCBI Taxonomy" id="114155"/>
    <lineage>
        <taxon>Eukaryota</taxon>
        <taxon>Fungi</taxon>
        <taxon>Dikarya</taxon>
        <taxon>Basidiomycota</taxon>
        <taxon>Agaricomycotina</taxon>
        <taxon>Agaricomycetes</taxon>
        <taxon>Polyporales</taxon>
        <taxon>Polyporaceae</taxon>
        <taxon>Dichomitus</taxon>
    </lineage>
</organism>
<comment type="similarity">
    <text evidence="2">Belongs to the amidase family.</text>
</comment>
<dbReference type="PANTHER" id="PTHR46072">
    <property type="entry name" value="AMIDASE-RELATED-RELATED"/>
    <property type="match status" value="1"/>
</dbReference>
<evidence type="ECO:0000256" key="1">
    <source>
        <dbReference type="ARBA" id="ARBA00001311"/>
    </source>
</evidence>